<reference evidence="3" key="1">
    <citation type="submission" date="2022-10" db="EMBL/GenBank/DDBJ databases">
        <title>Genome assembly of Pristionchus species.</title>
        <authorList>
            <person name="Yoshida K."/>
            <person name="Sommer R.J."/>
        </authorList>
    </citation>
    <scope>NUCLEOTIDE SEQUENCE [LARGE SCALE GENOMIC DNA]</scope>
    <source>
        <strain evidence="3">RS5460</strain>
    </source>
</reference>
<evidence type="ECO:0000313" key="2">
    <source>
        <dbReference type="EMBL" id="GMR30134.1"/>
    </source>
</evidence>
<gene>
    <name evidence="1" type="ORF">PMAYCL1PPCAC_00326</name>
    <name evidence="2" type="ORF">PMAYCL1PPCAC_00329</name>
</gene>
<reference evidence="1" key="2">
    <citation type="submission" date="2023-06" db="EMBL/GenBank/DDBJ databases">
        <title>Genome assembly of Pristionchus species.</title>
        <authorList>
            <person name="Yoshida K."/>
            <person name="Sommer R.J."/>
        </authorList>
    </citation>
    <scope>NUCLEOTIDE SEQUENCE</scope>
    <source>
        <strain evidence="1 3">RS5460</strain>
    </source>
</reference>
<protein>
    <recommendedName>
        <fullName evidence="4">Regulatory protein zeste</fullName>
    </recommendedName>
</protein>
<sequence>MASTGVTPEIGRLTPSQSDSLVEEIFKRREILESGNSRREKDGNQLRKSTWAAAFDDRYPTVIKTNDQLYQHYANRKKTLRKNMAVIKRYQSQTGGGIDEEMEKVMEHRFSFGFLPAVKQLRE</sequence>
<dbReference type="AlphaFoldDB" id="A0AAN4Z0A6"/>
<proteinExistence type="predicted"/>
<organism evidence="1 3">
    <name type="scientific">Pristionchus mayeri</name>
    <dbReference type="NCBI Taxonomy" id="1317129"/>
    <lineage>
        <taxon>Eukaryota</taxon>
        <taxon>Metazoa</taxon>
        <taxon>Ecdysozoa</taxon>
        <taxon>Nematoda</taxon>
        <taxon>Chromadorea</taxon>
        <taxon>Rhabditida</taxon>
        <taxon>Rhabditina</taxon>
        <taxon>Diplogasteromorpha</taxon>
        <taxon>Diplogasteroidea</taxon>
        <taxon>Neodiplogasteridae</taxon>
        <taxon>Pristionchus</taxon>
    </lineage>
</organism>
<evidence type="ECO:0000313" key="3">
    <source>
        <dbReference type="Proteomes" id="UP001328107"/>
    </source>
</evidence>
<evidence type="ECO:0000313" key="1">
    <source>
        <dbReference type="EMBL" id="GMR30131.1"/>
    </source>
</evidence>
<evidence type="ECO:0008006" key="4">
    <source>
        <dbReference type="Google" id="ProtNLM"/>
    </source>
</evidence>
<name>A0AAN4Z0A6_9BILA</name>
<dbReference type="EMBL" id="BTRK01000001">
    <property type="protein sequence ID" value="GMR30134.1"/>
    <property type="molecule type" value="Genomic_DNA"/>
</dbReference>
<dbReference type="Proteomes" id="UP001328107">
    <property type="component" value="Unassembled WGS sequence"/>
</dbReference>
<accession>A0AAN4Z0A6</accession>
<dbReference type="EMBL" id="BTRK01000001">
    <property type="protein sequence ID" value="GMR30131.1"/>
    <property type="molecule type" value="Genomic_DNA"/>
</dbReference>
<comment type="caution">
    <text evidence="1">The sequence shown here is derived from an EMBL/GenBank/DDBJ whole genome shotgun (WGS) entry which is preliminary data.</text>
</comment>
<keyword evidence="3" id="KW-1185">Reference proteome</keyword>